<accession>A0ACC1RNT0</accession>
<proteinExistence type="predicted"/>
<comment type="caution">
    <text evidence="1">The sequence shown here is derived from an EMBL/GenBank/DDBJ whole genome shotgun (WGS) entry which is preliminary data.</text>
</comment>
<dbReference type="Proteomes" id="UP001148662">
    <property type="component" value="Unassembled WGS sequence"/>
</dbReference>
<evidence type="ECO:0000313" key="2">
    <source>
        <dbReference type="Proteomes" id="UP001148662"/>
    </source>
</evidence>
<evidence type="ECO:0000313" key="1">
    <source>
        <dbReference type="EMBL" id="KAJ3523173.1"/>
    </source>
</evidence>
<name>A0ACC1RNT0_9APHY</name>
<sequence>MDATPASPQPSYTILRIKRKRNEEPLDALVVESRRKRSRGSVNVFQFFDTVEPSVWEDEKQKHDLESRLTSLARESAKKAPHAEPPSVPTPAKPAQEAPRPRSPVEERKYTVVPSEPKESPRSAKRRRPHAPPKIHSAKDLQKPSFTMYDAVPSSTPLASAPPMAVDPEIEKFLPMLQDYLKINSIDTAAAAPPAKKAKNDEPAEEGKEDDYVWDVFLSRPANAYELTRLANNIGTVTGLPEDEMYASDSDSEAEDEDDEDSNAEDWYKNDYPDEESSDDSDSSDAFHDSSDYEDVMYDERFNRIASQSV</sequence>
<protein>
    <submittedName>
        <fullName evidence="1">Uncharacterized protein</fullName>
    </submittedName>
</protein>
<gene>
    <name evidence="1" type="ORF">NM688_g8770</name>
</gene>
<organism evidence="1 2">
    <name type="scientific">Phlebia brevispora</name>
    <dbReference type="NCBI Taxonomy" id="194682"/>
    <lineage>
        <taxon>Eukaryota</taxon>
        <taxon>Fungi</taxon>
        <taxon>Dikarya</taxon>
        <taxon>Basidiomycota</taxon>
        <taxon>Agaricomycotina</taxon>
        <taxon>Agaricomycetes</taxon>
        <taxon>Polyporales</taxon>
        <taxon>Meruliaceae</taxon>
        <taxon>Phlebia</taxon>
    </lineage>
</organism>
<reference evidence="1" key="1">
    <citation type="submission" date="2022-07" db="EMBL/GenBank/DDBJ databases">
        <title>Genome Sequence of Phlebia brevispora.</title>
        <authorList>
            <person name="Buettner E."/>
        </authorList>
    </citation>
    <scope>NUCLEOTIDE SEQUENCE</scope>
    <source>
        <strain evidence="1">MPL23</strain>
    </source>
</reference>
<dbReference type="EMBL" id="JANHOG010002462">
    <property type="protein sequence ID" value="KAJ3523173.1"/>
    <property type="molecule type" value="Genomic_DNA"/>
</dbReference>
<keyword evidence="2" id="KW-1185">Reference proteome</keyword>